<proteinExistence type="predicted"/>
<reference evidence="3" key="1">
    <citation type="submission" date="2022-01" db="EMBL/GenBank/DDBJ databases">
        <title>Antribacter sp. nov., isolated from Guizhou of China.</title>
        <authorList>
            <person name="Chengliang C."/>
            <person name="Ya Z."/>
        </authorList>
    </citation>
    <scope>NUCLEOTIDE SEQUENCE</scope>
    <source>
        <strain evidence="3">KLBMP 9083</strain>
    </source>
</reference>
<keyword evidence="4" id="KW-1185">Reference proteome</keyword>
<dbReference type="Pfam" id="PF07859">
    <property type="entry name" value="Abhydrolase_3"/>
    <property type="match status" value="1"/>
</dbReference>
<accession>A0AA41U8C8</accession>
<dbReference type="RefSeq" id="WP_236090366.1">
    <property type="nucleotide sequence ID" value="NZ_JAKGSG010000045.1"/>
</dbReference>
<name>A0AA41U8C8_9MICO</name>
<protein>
    <submittedName>
        <fullName evidence="3">Alpha/beta hydrolase</fullName>
    </submittedName>
</protein>
<keyword evidence="1 3" id="KW-0378">Hydrolase</keyword>
<dbReference type="PANTHER" id="PTHR48081">
    <property type="entry name" value="AB HYDROLASE SUPERFAMILY PROTEIN C4A8.06C"/>
    <property type="match status" value="1"/>
</dbReference>
<evidence type="ECO:0000256" key="1">
    <source>
        <dbReference type="ARBA" id="ARBA00022801"/>
    </source>
</evidence>
<dbReference type="SUPFAM" id="SSF53474">
    <property type="entry name" value="alpha/beta-Hydrolases"/>
    <property type="match status" value="1"/>
</dbReference>
<evidence type="ECO:0000259" key="2">
    <source>
        <dbReference type="Pfam" id="PF07859"/>
    </source>
</evidence>
<dbReference type="Proteomes" id="UP001165405">
    <property type="component" value="Unassembled WGS sequence"/>
</dbReference>
<evidence type="ECO:0000313" key="3">
    <source>
        <dbReference type="EMBL" id="MCF4122566.1"/>
    </source>
</evidence>
<dbReference type="PANTHER" id="PTHR48081:SF8">
    <property type="entry name" value="ALPHA_BETA HYDROLASE FOLD-3 DOMAIN-CONTAINING PROTEIN-RELATED"/>
    <property type="match status" value="1"/>
</dbReference>
<organism evidence="3 4">
    <name type="scientific">Antribacter soli</name>
    <dbReference type="NCBI Taxonomy" id="2910976"/>
    <lineage>
        <taxon>Bacteria</taxon>
        <taxon>Bacillati</taxon>
        <taxon>Actinomycetota</taxon>
        <taxon>Actinomycetes</taxon>
        <taxon>Micrococcales</taxon>
        <taxon>Promicromonosporaceae</taxon>
        <taxon>Antribacter</taxon>
    </lineage>
</organism>
<dbReference type="AlphaFoldDB" id="A0AA41U8C8"/>
<dbReference type="Gene3D" id="3.40.50.1820">
    <property type="entry name" value="alpha/beta hydrolase"/>
    <property type="match status" value="1"/>
</dbReference>
<dbReference type="EMBL" id="JAKGSG010000045">
    <property type="protein sequence ID" value="MCF4122566.1"/>
    <property type="molecule type" value="Genomic_DNA"/>
</dbReference>
<feature type="domain" description="Alpha/beta hydrolase fold-3" evidence="2">
    <location>
        <begin position="77"/>
        <end position="285"/>
    </location>
</feature>
<gene>
    <name evidence="3" type="ORF">L1785_16430</name>
</gene>
<dbReference type="InterPro" id="IPR029058">
    <property type="entry name" value="AB_hydrolase_fold"/>
</dbReference>
<dbReference type="InterPro" id="IPR013094">
    <property type="entry name" value="AB_hydrolase_3"/>
</dbReference>
<comment type="caution">
    <text evidence="3">The sequence shown here is derived from an EMBL/GenBank/DDBJ whole genome shotgun (WGS) entry which is preliminary data.</text>
</comment>
<evidence type="ECO:0000313" key="4">
    <source>
        <dbReference type="Proteomes" id="UP001165405"/>
    </source>
</evidence>
<dbReference type="InterPro" id="IPR050300">
    <property type="entry name" value="GDXG_lipolytic_enzyme"/>
</dbReference>
<dbReference type="GO" id="GO:0016787">
    <property type="term" value="F:hydrolase activity"/>
    <property type="evidence" value="ECO:0007669"/>
    <property type="project" value="UniProtKB-KW"/>
</dbReference>
<sequence length="314" mass="33606">MGERITAERVDAELRGGMRRMRSGPPVGSPWGRAVIRAVQRLMRPDVADGVSLSTVRVGAASVRVYRPEGELSGAGLLWVHGGGYVIGQAVMDDRFCSVTARDLGLVVVSVEYRRSPEHPFPLPLDDCLAGWTWFQEHAAELGVDPARVVVGGQSAGGGLAAGLVQRLHDAGGTQPVAQLLMCPMLDDRTAARRELDAVGHWVWSNRKNRAGWAAYLGQEPGLGEVPPHAVPARRDDLAGLPPAYVAVGDIDLFHDEDVRYAERLRAAGVPCDLDVVPGAPHGFESIVPATELTVGYLGRARAWLRRAVGTAVA</sequence>